<feature type="repeat" description="ANK" evidence="3">
    <location>
        <begin position="236"/>
        <end position="259"/>
    </location>
</feature>
<feature type="repeat" description="ANK" evidence="3">
    <location>
        <begin position="304"/>
        <end position="336"/>
    </location>
</feature>
<evidence type="ECO:0000313" key="5">
    <source>
        <dbReference type="EMBL" id="GFR76508.1"/>
    </source>
</evidence>
<comment type="caution">
    <text evidence="5">The sequence shown here is derived from an EMBL/GenBank/DDBJ whole genome shotgun (WGS) entry which is preliminary data.</text>
</comment>
<keyword evidence="2 3" id="KW-0040">ANK repeat</keyword>
<feature type="region of interest" description="Disordered" evidence="4">
    <location>
        <begin position="721"/>
        <end position="746"/>
    </location>
</feature>
<evidence type="ECO:0000256" key="4">
    <source>
        <dbReference type="SAM" id="MobiDB-lite"/>
    </source>
</evidence>
<feature type="compositionally biased region" description="Polar residues" evidence="4">
    <location>
        <begin position="560"/>
        <end position="569"/>
    </location>
</feature>
<dbReference type="PRINTS" id="PR01415">
    <property type="entry name" value="ANKYRIN"/>
</dbReference>
<dbReference type="PROSITE" id="PS50088">
    <property type="entry name" value="ANK_REPEAT"/>
    <property type="match status" value="9"/>
</dbReference>
<dbReference type="PROSITE" id="PS50297">
    <property type="entry name" value="ANK_REP_REGION"/>
    <property type="match status" value="9"/>
</dbReference>
<dbReference type="InterPro" id="IPR036770">
    <property type="entry name" value="Ankyrin_rpt-contain_sf"/>
</dbReference>
<evidence type="ECO:0000256" key="3">
    <source>
        <dbReference type="PROSITE-ProRule" id="PRU00023"/>
    </source>
</evidence>
<keyword evidence="1" id="KW-0677">Repeat</keyword>
<feature type="repeat" description="ANK" evidence="3">
    <location>
        <begin position="202"/>
        <end position="228"/>
    </location>
</feature>
<dbReference type="InterPro" id="IPR002110">
    <property type="entry name" value="Ankyrin_rpt"/>
</dbReference>
<keyword evidence="6" id="KW-1185">Reference proteome</keyword>
<dbReference type="Proteomes" id="UP000762676">
    <property type="component" value="Unassembled WGS sequence"/>
</dbReference>
<feature type="repeat" description="ANK" evidence="3">
    <location>
        <begin position="136"/>
        <end position="168"/>
    </location>
</feature>
<organism evidence="5 6">
    <name type="scientific">Elysia marginata</name>
    <dbReference type="NCBI Taxonomy" id="1093978"/>
    <lineage>
        <taxon>Eukaryota</taxon>
        <taxon>Metazoa</taxon>
        <taxon>Spiralia</taxon>
        <taxon>Lophotrochozoa</taxon>
        <taxon>Mollusca</taxon>
        <taxon>Gastropoda</taxon>
        <taxon>Heterobranchia</taxon>
        <taxon>Euthyneura</taxon>
        <taxon>Panpulmonata</taxon>
        <taxon>Sacoglossa</taxon>
        <taxon>Placobranchoidea</taxon>
        <taxon>Plakobranchidae</taxon>
        <taxon>Elysia</taxon>
    </lineage>
</organism>
<dbReference type="Pfam" id="PF12796">
    <property type="entry name" value="Ank_2"/>
    <property type="match status" value="3"/>
</dbReference>
<gene>
    <name evidence="5" type="ORF">ElyMa_003945400</name>
</gene>
<dbReference type="EMBL" id="BMAT01008025">
    <property type="protein sequence ID" value="GFR76508.1"/>
    <property type="molecule type" value="Genomic_DNA"/>
</dbReference>
<dbReference type="Gene3D" id="1.25.40.20">
    <property type="entry name" value="Ankyrin repeat-containing domain"/>
    <property type="match status" value="4"/>
</dbReference>
<feature type="compositionally biased region" description="Polar residues" evidence="4">
    <location>
        <begin position="539"/>
        <end position="548"/>
    </location>
</feature>
<feature type="region of interest" description="Disordered" evidence="4">
    <location>
        <begin position="633"/>
        <end position="675"/>
    </location>
</feature>
<feature type="repeat" description="ANK" evidence="3">
    <location>
        <begin position="337"/>
        <end position="369"/>
    </location>
</feature>
<dbReference type="SMART" id="SM00248">
    <property type="entry name" value="ANK"/>
    <property type="match status" value="11"/>
</dbReference>
<evidence type="ECO:0000256" key="1">
    <source>
        <dbReference type="ARBA" id="ARBA00022737"/>
    </source>
</evidence>
<feature type="repeat" description="ANK" evidence="3">
    <location>
        <begin position="68"/>
        <end position="102"/>
    </location>
</feature>
<sequence>MDRKRCLNAAKDGQVEVVSSIIDEAKKKAPPLNNVAYDMLSVASANNQISIVEKILSEGINVDGWNHSGQTSLYKACKSRHADWKIVKFLLDKGADVNKEVKGGWTPLAAACHYGKLEVINLLIEHGASLHWKTSEGNTPLAIAVYKKRVEVCLLLLRRGAEVDGTTKGGFSPLMISAQQGNTEISRILLGFGAHLKKRNDLGFTPLMLAAQNGHVKLVEIFLSQSIDCLYDSNDRGFTSLMLASDKGHLDTVRLLLSHMDGGNNSSSQTGVGVLMLAVNSGHKHVVQYLLDCREFLVNQADYQGVAALHLSAQSGDWEMSSLLLNYGATVDQRTSTGATPLMVASSNGHTTIAKLLINHGAQLDIIMNEENGFAALDWAVSQGHLVTVQSLLEAGASVTKNATALAEGFGNIEMVESLKEEDIKRPKIEHEAKRSASQNVPEASINYMVRETESQTSVSTNLGAFKAMKYQEMKKDEANSKITVTNVPTQTNTLPCKISFAQPKSIVTQKHEKEANLIGGDATFPSVRTVNVSTVTSPGASSTQPNLSVAEGPKEKTKAFTTETSNGRSNEKFDQTRMSVAEKQARGVSVLPSVITTKTVFTPNVSLPQPLSSVPEQQKEASKVLRTNIASSSTISHPRHTMARGATSVDSTPSTRDFSKDSTAMTHSSSAPAKMSELHELVQHLSSDPQRPPLILIHGYVDKRTINISDVDTVGLDQVNIFDHSRKGPEKPDDDDEDEEEGGED</sequence>
<feature type="compositionally biased region" description="Polar residues" evidence="4">
    <location>
        <begin position="649"/>
        <end position="672"/>
    </location>
</feature>
<feature type="compositionally biased region" description="Acidic residues" evidence="4">
    <location>
        <begin position="733"/>
        <end position="746"/>
    </location>
</feature>
<dbReference type="PANTHER" id="PTHR24198">
    <property type="entry name" value="ANKYRIN REPEAT AND PROTEIN KINASE DOMAIN-CONTAINING PROTEIN"/>
    <property type="match status" value="1"/>
</dbReference>
<feature type="repeat" description="ANK" evidence="3">
    <location>
        <begin position="169"/>
        <end position="201"/>
    </location>
</feature>
<feature type="region of interest" description="Disordered" evidence="4">
    <location>
        <begin position="536"/>
        <end position="578"/>
    </location>
</feature>
<dbReference type="AlphaFoldDB" id="A0AAV4FSV6"/>
<feature type="repeat" description="ANK" evidence="3">
    <location>
        <begin position="372"/>
        <end position="404"/>
    </location>
</feature>
<evidence type="ECO:0000256" key="2">
    <source>
        <dbReference type="ARBA" id="ARBA00023043"/>
    </source>
</evidence>
<proteinExistence type="predicted"/>
<reference evidence="5 6" key="1">
    <citation type="journal article" date="2021" name="Elife">
        <title>Chloroplast acquisition without the gene transfer in kleptoplastic sea slugs, Plakobranchus ocellatus.</title>
        <authorList>
            <person name="Maeda T."/>
            <person name="Takahashi S."/>
            <person name="Yoshida T."/>
            <person name="Shimamura S."/>
            <person name="Takaki Y."/>
            <person name="Nagai Y."/>
            <person name="Toyoda A."/>
            <person name="Suzuki Y."/>
            <person name="Arimoto A."/>
            <person name="Ishii H."/>
            <person name="Satoh N."/>
            <person name="Nishiyama T."/>
            <person name="Hasebe M."/>
            <person name="Maruyama T."/>
            <person name="Minagawa J."/>
            <person name="Obokata J."/>
            <person name="Shigenobu S."/>
        </authorList>
    </citation>
    <scope>NUCLEOTIDE SEQUENCE [LARGE SCALE GENOMIC DNA]</scope>
</reference>
<name>A0AAV4FSV6_9GAST</name>
<dbReference type="PANTHER" id="PTHR24198:SF194">
    <property type="entry name" value="INVERSIN-A"/>
    <property type="match status" value="1"/>
</dbReference>
<accession>A0AAV4FSV6</accession>
<feature type="repeat" description="ANK" evidence="3">
    <location>
        <begin position="103"/>
        <end position="135"/>
    </location>
</feature>
<protein>
    <submittedName>
        <fullName evidence="5">Ankyrin repeat-containing domain</fullName>
    </submittedName>
</protein>
<evidence type="ECO:0000313" key="6">
    <source>
        <dbReference type="Proteomes" id="UP000762676"/>
    </source>
</evidence>
<dbReference type="SUPFAM" id="SSF48403">
    <property type="entry name" value="Ankyrin repeat"/>
    <property type="match status" value="1"/>
</dbReference>